<evidence type="ECO:0000313" key="2">
    <source>
        <dbReference type="Proteomes" id="UP000887013"/>
    </source>
</evidence>
<sequence>MRFGKRNPWCRKSGYARETIPHVLNHCKPHREDWKRVNERVTVRFYGARSKVCDVWKKRHDAVQNRVARAIPSSVGSVSIDFTVAFEDRYESLASARQSE</sequence>
<dbReference type="Proteomes" id="UP000887013">
    <property type="component" value="Unassembled WGS sequence"/>
</dbReference>
<accession>A0A8X6QJ85</accession>
<proteinExistence type="predicted"/>
<evidence type="ECO:0000313" key="1">
    <source>
        <dbReference type="EMBL" id="GFU21851.1"/>
    </source>
</evidence>
<name>A0A8X6QJ85_NEPPI</name>
<keyword evidence="2" id="KW-1185">Reference proteome</keyword>
<dbReference type="EMBL" id="BMAW01031584">
    <property type="protein sequence ID" value="GFU21851.1"/>
    <property type="molecule type" value="Genomic_DNA"/>
</dbReference>
<gene>
    <name evidence="1" type="ORF">NPIL_57351</name>
</gene>
<dbReference type="AlphaFoldDB" id="A0A8X6QJ85"/>
<comment type="caution">
    <text evidence="1">The sequence shown here is derived from an EMBL/GenBank/DDBJ whole genome shotgun (WGS) entry which is preliminary data.</text>
</comment>
<organism evidence="1 2">
    <name type="scientific">Nephila pilipes</name>
    <name type="common">Giant wood spider</name>
    <name type="synonym">Nephila maculata</name>
    <dbReference type="NCBI Taxonomy" id="299642"/>
    <lineage>
        <taxon>Eukaryota</taxon>
        <taxon>Metazoa</taxon>
        <taxon>Ecdysozoa</taxon>
        <taxon>Arthropoda</taxon>
        <taxon>Chelicerata</taxon>
        <taxon>Arachnida</taxon>
        <taxon>Araneae</taxon>
        <taxon>Araneomorphae</taxon>
        <taxon>Entelegynae</taxon>
        <taxon>Araneoidea</taxon>
        <taxon>Nephilidae</taxon>
        <taxon>Nephila</taxon>
    </lineage>
</organism>
<reference evidence="1" key="1">
    <citation type="submission" date="2020-08" db="EMBL/GenBank/DDBJ databases">
        <title>Multicomponent nature underlies the extraordinary mechanical properties of spider dragline silk.</title>
        <authorList>
            <person name="Kono N."/>
            <person name="Nakamura H."/>
            <person name="Mori M."/>
            <person name="Yoshida Y."/>
            <person name="Ohtoshi R."/>
            <person name="Malay A.D."/>
            <person name="Moran D.A.P."/>
            <person name="Tomita M."/>
            <person name="Numata K."/>
            <person name="Arakawa K."/>
        </authorList>
    </citation>
    <scope>NUCLEOTIDE SEQUENCE</scope>
</reference>
<dbReference type="OrthoDB" id="6432781at2759"/>
<protein>
    <submittedName>
        <fullName evidence="1">Uncharacterized protein</fullName>
    </submittedName>
</protein>